<evidence type="ECO:0000313" key="2">
    <source>
        <dbReference type="Proteomes" id="UP000198287"/>
    </source>
</evidence>
<name>A0A226D2W4_FOLCA</name>
<gene>
    <name evidence="1" type="ORF">Fcan01_25248</name>
</gene>
<dbReference type="PANTHER" id="PTHR46601">
    <property type="entry name" value="ULP_PROTEASE DOMAIN-CONTAINING PROTEIN"/>
    <property type="match status" value="1"/>
</dbReference>
<dbReference type="OMA" id="CSINDWI"/>
<comment type="caution">
    <text evidence="1">The sequence shown here is derived from an EMBL/GenBank/DDBJ whole genome shotgun (WGS) entry which is preliminary data.</text>
</comment>
<dbReference type="PANTHER" id="PTHR46601:SF1">
    <property type="entry name" value="ADF-H DOMAIN-CONTAINING PROTEIN"/>
    <property type="match status" value="1"/>
</dbReference>
<accession>A0A226D2W4</accession>
<reference evidence="1 2" key="1">
    <citation type="submission" date="2015-12" db="EMBL/GenBank/DDBJ databases">
        <title>The genome of Folsomia candida.</title>
        <authorList>
            <person name="Faddeeva A."/>
            <person name="Derks M.F."/>
            <person name="Anvar Y."/>
            <person name="Smit S."/>
            <person name="Van Straalen N."/>
            <person name="Roelofs D."/>
        </authorList>
    </citation>
    <scope>NUCLEOTIDE SEQUENCE [LARGE SCALE GENOMIC DNA]</scope>
    <source>
        <strain evidence="1 2">VU population</strain>
        <tissue evidence="1">Whole body</tissue>
    </source>
</reference>
<organism evidence="1 2">
    <name type="scientific">Folsomia candida</name>
    <name type="common">Springtail</name>
    <dbReference type="NCBI Taxonomy" id="158441"/>
    <lineage>
        <taxon>Eukaryota</taxon>
        <taxon>Metazoa</taxon>
        <taxon>Ecdysozoa</taxon>
        <taxon>Arthropoda</taxon>
        <taxon>Hexapoda</taxon>
        <taxon>Collembola</taxon>
        <taxon>Entomobryomorpha</taxon>
        <taxon>Isotomoidea</taxon>
        <taxon>Isotomidae</taxon>
        <taxon>Proisotominae</taxon>
        <taxon>Folsomia</taxon>
    </lineage>
</organism>
<protein>
    <submittedName>
        <fullName evidence="1">Uncharacterized protein</fullName>
    </submittedName>
</protein>
<dbReference type="EMBL" id="LNIX01000036">
    <property type="protein sequence ID" value="OXA39925.1"/>
    <property type="molecule type" value="Genomic_DNA"/>
</dbReference>
<evidence type="ECO:0000313" key="1">
    <source>
        <dbReference type="EMBL" id="OXA39925.1"/>
    </source>
</evidence>
<dbReference type="AlphaFoldDB" id="A0A226D2W4"/>
<sequence length="805" mass="91710">MACTVGAYLRVLSGKYKCSPLMSPNITSKQEKSRTKTALEQTILGLDVDDLGQVCSKCIEKFGRRRYNQCQHKQHHGKRDTRAKDLHFITAQEYFSRYRGLGLHPNDGICSRPPCNRLIGIAGPPSSSDEEGPPTKKKALDDLDKIRHIVIPAAQPLSFGKRNAASQSNLVKSSIKEVQDSVVKRFQDAGLNIHTPDEEERVKQLEKDSESLHWIMNELKLRLQGCSRPEAKSLLTLAPDNWSSSRKRRSDTGRILQPVKLKEGRKLAESTKIAVKEFYYQDDVSRACPGVHDVVSVKDSITGKREKKQKRHLLSNLKELHQMFLSDHPAMTIGLTSFCVHRPKECVSQTGRGFHNVCLCIHHENIKLLFNAVGLSSMKPYMEDLVCPNGGKNCYYRRCEDCKTKITGLKKRLSEDSKILKKQDVISYRRWISTDGTRFVVEEKERQDFIERISTGLEDLLKHHYISKNQQEYLNNLKKTLKKDEIILWGDFAENYSPIIQNAVQSDATNKLPSIPSPSTGEPKIPQQNFLIPKILEDFKCVGLGIKHIHYFSDGCAAQYKNRKNFINLFHHKEDFGGITADWNFFATAHGKGPCDAAGGTTKRILRTESLRGEIITTAEDVFEWAKRRILNIDYLLVTDSQITEIVDRFNLERRYEGMTTIPGTQQGHRFTVDEEKIFMFETSSDTLPIAVKKMKDDPIRSVQFGDCSINDWIGCVYNNTWCIAVVDEVDEETQELKVSFWKSNSGPKGGKSFIPENTKCYVPIWHVLKKLPTPKQVGRRRKIAEISLEEQSSLTTLLEQFLSQ</sequence>
<keyword evidence="2" id="KW-1185">Reference proteome</keyword>
<proteinExistence type="predicted"/>
<dbReference type="Proteomes" id="UP000198287">
    <property type="component" value="Unassembled WGS sequence"/>
</dbReference>